<keyword evidence="2" id="KW-1185">Reference proteome</keyword>
<dbReference type="EMBL" id="CM056743">
    <property type="protein sequence ID" value="KAJ8671505.1"/>
    <property type="molecule type" value="Genomic_DNA"/>
</dbReference>
<gene>
    <name evidence="1" type="ORF">QAD02_002764</name>
</gene>
<organism evidence="1 2">
    <name type="scientific">Eretmocerus hayati</name>
    <dbReference type="NCBI Taxonomy" id="131215"/>
    <lineage>
        <taxon>Eukaryota</taxon>
        <taxon>Metazoa</taxon>
        <taxon>Ecdysozoa</taxon>
        <taxon>Arthropoda</taxon>
        <taxon>Hexapoda</taxon>
        <taxon>Insecta</taxon>
        <taxon>Pterygota</taxon>
        <taxon>Neoptera</taxon>
        <taxon>Endopterygota</taxon>
        <taxon>Hymenoptera</taxon>
        <taxon>Apocrita</taxon>
        <taxon>Proctotrupomorpha</taxon>
        <taxon>Chalcidoidea</taxon>
        <taxon>Aphelinidae</taxon>
        <taxon>Aphelininae</taxon>
        <taxon>Eretmocerus</taxon>
    </lineage>
</organism>
<sequence length="480" mass="54381">MRYVTGRRDNYRNDRVPTRNYNGSRSTPNFYEPNGGRSYGSNYGYNSNDNRSRSFYNNNANQGRNYEGYNMNRNGNWNNGNGYRAPVRNNDDYNSRGYTQRYNSGNNGRQYNNARSNYNGPNGNYQGSRDDNAETTRQIESSHAVDESTTPMEIDELTINVSERMAIHPLSWKVKEFETQGQAGVQILVWGKGNEPKNGGSISNEGETILINTKATNGSITRQQAIVPESRELSPILEMQEIGTVDNRTWPTITANNVNMSTSVQSPETNASKFGEMGDGTPTFSKSPEASFHKTLENRKDSDDHISAQDRTGNFSDNDVEMPQVEISINPNDISQQQEALSNLSQPQNSSYRNGALANADVIQGNMIQGNDIDRQDEEPDITEAYAHLRTLAAMNLLQGKFRSKRSYDLKINSKFFRVGEMVYLIKEPRHGKTDKHYVGPWEILEIDYNTHNARIIKDGTERIVHIDKLKNHHENEDAQ</sequence>
<reference evidence="1" key="1">
    <citation type="submission" date="2023-04" db="EMBL/GenBank/DDBJ databases">
        <title>A chromosome-level genome assembly of the parasitoid wasp Eretmocerus hayati.</title>
        <authorList>
            <person name="Zhong Y."/>
            <person name="Liu S."/>
            <person name="Liu Y."/>
        </authorList>
    </citation>
    <scope>NUCLEOTIDE SEQUENCE</scope>
    <source>
        <strain evidence="1">ZJU_SS_LIU_2023</strain>
    </source>
</reference>
<dbReference type="Proteomes" id="UP001239111">
    <property type="component" value="Chromosome 3"/>
</dbReference>
<accession>A0ACC2NPQ2</accession>
<evidence type="ECO:0000313" key="2">
    <source>
        <dbReference type="Proteomes" id="UP001239111"/>
    </source>
</evidence>
<protein>
    <submittedName>
        <fullName evidence="1">Uncharacterized protein</fullName>
    </submittedName>
</protein>
<name>A0ACC2NPQ2_9HYME</name>
<evidence type="ECO:0000313" key="1">
    <source>
        <dbReference type="EMBL" id="KAJ8671505.1"/>
    </source>
</evidence>
<comment type="caution">
    <text evidence="1">The sequence shown here is derived from an EMBL/GenBank/DDBJ whole genome shotgun (WGS) entry which is preliminary data.</text>
</comment>
<proteinExistence type="predicted"/>